<dbReference type="AlphaFoldDB" id="A0A8R1XRF4"/>
<dbReference type="EnsemblMetazoa" id="OVOC12963.1">
    <property type="protein sequence ID" value="OVOC12963.1"/>
    <property type="gene ID" value="WBGene00249772"/>
</dbReference>
<evidence type="ECO:0000256" key="1">
    <source>
        <dbReference type="SAM" id="Phobius"/>
    </source>
</evidence>
<name>A0A8R1XRF4_ONCVO</name>
<keyword evidence="1" id="KW-0472">Membrane</keyword>
<dbReference type="EMBL" id="CMVM020001060">
    <property type="status" value="NOT_ANNOTATED_CDS"/>
    <property type="molecule type" value="Genomic_DNA"/>
</dbReference>
<keyword evidence="3" id="KW-1185">Reference proteome</keyword>
<dbReference type="Proteomes" id="UP000024404">
    <property type="component" value="Unassembled WGS sequence"/>
</dbReference>
<accession>A0A8R1XRF4</accession>
<feature type="transmembrane region" description="Helical" evidence="1">
    <location>
        <begin position="12"/>
        <end position="39"/>
    </location>
</feature>
<protein>
    <submittedName>
        <fullName evidence="2">Uncharacterized protein</fullName>
    </submittedName>
</protein>
<sequence>MNQHLVGDSLMISYPSAILVIPLMILMLMLMILSTYCTVQMLELKRKQGYKSAETETVIGTESVISALSSETDVNGNAVSYVAKSNFFSTFQVKLYFFFSNYKYCSLYIIFLLHYTF</sequence>
<reference evidence="2" key="2">
    <citation type="submission" date="2022-06" db="UniProtKB">
        <authorList>
            <consortium name="EnsemblMetazoa"/>
        </authorList>
    </citation>
    <scope>IDENTIFICATION</scope>
</reference>
<keyword evidence="1" id="KW-1133">Transmembrane helix</keyword>
<feature type="transmembrane region" description="Helical" evidence="1">
    <location>
        <begin position="95"/>
        <end position="115"/>
    </location>
</feature>
<evidence type="ECO:0000313" key="2">
    <source>
        <dbReference type="EnsemblMetazoa" id="OVOC12963.1"/>
    </source>
</evidence>
<proteinExistence type="predicted"/>
<reference evidence="3" key="1">
    <citation type="submission" date="2013-10" db="EMBL/GenBank/DDBJ databases">
        <title>Genome sequencing of Onchocerca volvulus.</title>
        <authorList>
            <person name="Cotton J."/>
            <person name="Tsai J."/>
            <person name="Stanley E."/>
            <person name="Tracey A."/>
            <person name="Holroyd N."/>
            <person name="Lustigman S."/>
            <person name="Berriman M."/>
        </authorList>
    </citation>
    <scope>NUCLEOTIDE SEQUENCE</scope>
</reference>
<keyword evidence="1" id="KW-0812">Transmembrane</keyword>
<evidence type="ECO:0000313" key="3">
    <source>
        <dbReference type="Proteomes" id="UP000024404"/>
    </source>
</evidence>
<organism evidence="2 3">
    <name type="scientific">Onchocerca volvulus</name>
    <dbReference type="NCBI Taxonomy" id="6282"/>
    <lineage>
        <taxon>Eukaryota</taxon>
        <taxon>Metazoa</taxon>
        <taxon>Ecdysozoa</taxon>
        <taxon>Nematoda</taxon>
        <taxon>Chromadorea</taxon>
        <taxon>Rhabditida</taxon>
        <taxon>Spirurina</taxon>
        <taxon>Spiruromorpha</taxon>
        <taxon>Filarioidea</taxon>
        <taxon>Onchocercidae</taxon>
        <taxon>Onchocerca</taxon>
    </lineage>
</organism>